<proteinExistence type="predicted"/>
<feature type="region of interest" description="Disordered" evidence="1">
    <location>
        <begin position="111"/>
        <end position="170"/>
    </location>
</feature>
<accession>A0A915K871</accession>
<evidence type="ECO:0000313" key="2">
    <source>
        <dbReference type="Proteomes" id="UP000887565"/>
    </source>
</evidence>
<dbReference type="AlphaFoldDB" id="A0A915K871"/>
<organism evidence="2 3">
    <name type="scientific">Romanomermis culicivorax</name>
    <name type="common">Nematode worm</name>
    <dbReference type="NCBI Taxonomy" id="13658"/>
    <lineage>
        <taxon>Eukaryota</taxon>
        <taxon>Metazoa</taxon>
        <taxon>Ecdysozoa</taxon>
        <taxon>Nematoda</taxon>
        <taxon>Enoplea</taxon>
        <taxon>Dorylaimia</taxon>
        <taxon>Mermithida</taxon>
        <taxon>Mermithoidea</taxon>
        <taxon>Mermithidae</taxon>
        <taxon>Romanomermis</taxon>
    </lineage>
</organism>
<dbReference type="WBParaSite" id="nRc.2.0.1.t34389-RA">
    <property type="protein sequence ID" value="nRc.2.0.1.t34389-RA"/>
    <property type="gene ID" value="nRc.2.0.1.g34389"/>
</dbReference>
<feature type="compositionally biased region" description="Basic and acidic residues" evidence="1">
    <location>
        <begin position="138"/>
        <end position="147"/>
    </location>
</feature>
<sequence>MVAVFPQFGQTFQGVKAPGFATARHVNFNFLATIDWWPPAVAKVVPAAATKERRPAERLYSHKIRILKKAMTRTGTRRLTASRNSSRLVDFASMSDVEQCKWAANRAAENFPQSMSNKQDDFFPSPRKINGGSNEIRATNEPDEKSFRSKGRIKRITNGDELTKSEKYLK</sequence>
<evidence type="ECO:0000313" key="3">
    <source>
        <dbReference type="WBParaSite" id="nRc.2.0.1.t34389-RA"/>
    </source>
</evidence>
<name>A0A915K871_ROMCU</name>
<reference evidence="3" key="1">
    <citation type="submission" date="2022-11" db="UniProtKB">
        <authorList>
            <consortium name="WormBaseParasite"/>
        </authorList>
    </citation>
    <scope>IDENTIFICATION</scope>
</reference>
<dbReference type="Proteomes" id="UP000887565">
    <property type="component" value="Unplaced"/>
</dbReference>
<evidence type="ECO:0000256" key="1">
    <source>
        <dbReference type="SAM" id="MobiDB-lite"/>
    </source>
</evidence>
<feature type="compositionally biased region" description="Basic and acidic residues" evidence="1">
    <location>
        <begin position="157"/>
        <end position="170"/>
    </location>
</feature>
<keyword evidence="2" id="KW-1185">Reference proteome</keyword>
<protein>
    <submittedName>
        <fullName evidence="3">Uncharacterized protein</fullName>
    </submittedName>
</protein>